<evidence type="ECO:0000313" key="8">
    <source>
        <dbReference type="Proteomes" id="UP000184267"/>
    </source>
</evidence>
<dbReference type="PANTHER" id="PTHR12358:SF31">
    <property type="entry name" value="ACYLGLYCEROL KINASE, MITOCHONDRIAL"/>
    <property type="match status" value="1"/>
</dbReference>
<dbReference type="GO" id="GO:0046512">
    <property type="term" value="P:sphingosine biosynthetic process"/>
    <property type="evidence" value="ECO:0007669"/>
    <property type="project" value="TreeGrafter"/>
</dbReference>
<evidence type="ECO:0000256" key="4">
    <source>
        <dbReference type="ARBA" id="ARBA00022840"/>
    </source>
</evidence>
<dbReference type="Proteomes" id="UP000184267">
    <property type="component" value="Unassembled WGS sequence"/>
</dbReference>
<dbReference type="InterPro" id="IPR017438">
    <property type="entry name" value="ATP-NAD_kinase_N"/>
</dbReference>
<dbReference type="GO" id="GO:0005737">
    <property type="term" value="C:cytoplasm"/>
    <property type="evidence" value="ECO:0007669"/>
    <property type="project" value="TreeGrafter"/>
</dbReference>
<evidence type="ECO:0000256" key="2">
    <source>
        <dbReference type="ARBA" id="ARBA00022741"/>
    </source>
</evidence>
<keyword evidence="2" id="KW-0547">Nucleotide-binding</keyword>
<dbReference type="Pfam" id="PF00781">
    <property type="entry name" value="DAGK_cat"/>
    <property type="match status" value="1"/>
</dbReference>
<evidence type="ECO:0000256" key="1">
    <source>
        <dbReference type="ARBA" id="ARBA00022679"/>
    </source>
</evidence>
<evidence type="ECO:0000256" key="3">
    <source>
        <dbReference type="ARBA" id="ARBA00022777"/>
    </source>
</evidence>
<evidence type="ECO:0000256" key="5">
    <source>
        <dbReference type="SAM" id="MobiDB-lite"/>
    </source>
</evidence>
<dbReference type="OMA" id="TMGNFYA"/>
<dbReference type="InterPro" id="IPR016064">
    <property type="entry name" value="NAD/diacylglycerol_kinase_sf"/>
</dbReference>
<evidence type="ECO:0000313" key="7">
    <source>
        <dbReference type="EMBL" id="OJT15714.1"/>
    </source>
</evidence>
<dbReference type="AlphaFoldDB" id="A0A1M2W777"/>
<dbReference type="SMART" id="SM00046">
    <property type="entry name" value="DAGKc"/>
    <property type="match status" value="1"/>
</dbReference>
<reference evidence="7 8" key="1">
    <citation type="submission" date="2016-10" db="EMBL/GenBank/DDBJ databases">
        <title>Genome sequence of the basidiomycete white-rot fungus Trametes pubescens.</title>
        <authorList>
            <person name="Makela M.R."/>
            <person name="Granchi Z."/>
            <person name="Peng M."/>
            <person name="De Vries R.P."/>
            <person name="Grigoriev I."/>
            <person name="Riley R."/>
            <person name="Hilden K."/>
        </authorList>
    </citation>
    <scope>NUCLEOTIDE SEQUENCE [LARGE SCALE GENOMIC DNA]</scope>
    <source>
        <strain evidence="7 8">FBCC735</strain>
    </source>
</reference>
<dbReference type="GO" id="GO:0005524">
    <property type="term" value="F:ATP binding"/>
    <property type="evidence" value="ECO:0007669"/>
    <property type="project" value="UniProtKB-KW"/>
</dbReference>
<proteinExistence type="predicted"/>
<dbReference type="Gene3D" id="3.40.50.10330">
    <property type="entry name" value="Probable inorganic polyphosphate/atp-NAD kinase, domain 1"/>
    <property type="match status" value="1"/>
</dbReference>
<feature type="domain" description="DAGKc" evidence="6">
    <location>
        <begin position="103"/>
        <end position="244"/>
    </location>
</feature>
<organism evidence="7 8">
    <name type="scientific">Trametes pubescens</name>
    <name type="common">White-rot fungus</name>
    <dbReference type="NCBI Taxonomy" id="154538"/>
    <lineage>
        <taxon>Eukaryota</taxon>
        <taxon>Fungi</taxon>
        <taxon>Dikarya</taxon>
        <taxon>Basidiomycota</taxon>
        <taxon>Agaricomycotina</taxon>
        <taxon>Agaricomycetes</taxon>
        <taxon>Polyporales</taxon>
        <taxon>Polyporaceae</taxon>
        <taxon>Trametes</taxon>
    </lineage>
</organism>
<protein>
    <submittedName>
        <fullName evidence="7">Sphingoid long chain base kinase 4</fullName>
    </submittedName>
</protein>
<dbReference type="SUPFAM" id="SSF111331">
    <property type="entry name" value="NAD kinase/diacylglycerol kinase-like"/>
    <property type="match status" value="1"/>
</dbReference>
<dbReference type="OrthoDB" id="3853857at2759"/>
<dbReference type="InterPro" id="IPR001206">
    <property type="entry name" value="Diacylglycerol_kinase_cat_dom"/>
</dbReference>
<dbReference type="GO" id="GO:0001727">
    <property type="term" value="F:lipid kinase activity"/>
    <property type="evidence" value="ECO:0007669"/>
    <property type="project" value="TreeGrafter"/>
</dbReference>
<keyword evidence="3 7" id="KW-0418">Kinase</keyword>
<evidence type="ECO:0000259" key="6">
    <source>
        <dbReference type="PROSITE" id="PS50146"/>
    </source>
</evidence>
<accession>A0A1M2W777</accession>
<dbReference type="PANTHER" id="PTHR12358">
    <property type="entry name" value="SPHINGOSINE KINASE"/>
    <property type="match status" value="1"/>
</dbReference>
<dbReference type="EMBL" id="MNAD01000138">
    <property type="protein sequence ID" value="OJT15714.1"/>
    <property type="molecule type" value="Genomic_DNA"/>
</dbReference>
<dbReference type="Pfam" id="PF19279">
    <property type="entry name" value="YegS_C"/>
    <property type="match status" value="1"/>
</dbReference>
<feature type="region of interest" description="Disordered" evidence="5">
    <location>
        <begin position="327"/>
        <end position="354"/>
    </location>
</feature>
<dbReference type="InterPro" id="IPR050187">
    <property type="entry name" value="Lipid_Phosphate_FormReg"/>
</dbReference>
<keyword evidence="1" id="KW-0808">Transferase</keyword>
<name>A0A1M2W777_TRAPU</name>
<keyword evidence="8" id="KW-1185">Reference proteome</keyword>
<keyword evidence="4" id="KW-0067">ATP-binding</keyword>
<dbReference type="InterPro" id="IPR045540">
    <property type="entry name" value="YegS/DAGK_C"/>
</dbReference>
<dbReference type="STRING" id="154538.A0A1M2W777"/>
<dbReference type="PROSITE" id="PS50146">
    <property type="entry name" value="DAGK"/>
    <property type="match status" value="1"/>
</dbReference>
<sequence length="493" mass="53926">MSPSTTTLALGTGSNASKFTLDGDSLRIERAADNKWPQVQVPLRDVLWAAVDNSVFELSALARRKPKGTYILLNMSGTVTDTDLPSATAFADALMTAAYPALQRQRRLKVFVNPKSGPGKAVGLYRKKIEPIFRAARCDVDLTFTSYGKQAQEMVQKLPLDRYDAIVIMSGDGLIHEVFNGFLAHAEPSRAFRTPVTPIPSGSGNALAINLLGLDDAKDISAAALNAIKGRPMSTDLLSLTQGGKEYMSFMSQSLGLIADLDLGTEHLRFMGGQRFLVGFIYGLIRHRSCPVKVSIKVAHADKRKMVQDMKAAREQAQATYAALAEAPASEEGTPTFGAPPDPKLADASDDDEDPEWVTFDRPLVYLFAGKGPYVSSDVLQFPVSLPTDGLIDVTMQERTTRTAMFKAIDGSQRGDHYWMDTQHYYKAYAYRVEPAEAKGWLSVDGEAFPLEPYEVEVRPGLGTLLSMYGCYQLDFDLPKKGKQPAPRPQAAP</sequence>
<gene>
    <name evidence="7" type="ORF">TRAPUB_4612</name>
</gene>
<dbReference type="GO" id="GO:0016020">
    <property type="term" value="C:membrane"/>
    <property type="evidence" value="ECO:0007669"/>
    <property type="project" value="TreeGrafter"/>
</dbReference>
<dbReference type="Gene3D" id="2.60.200.40">
    <property type="match status" value="1"/>
</dbReference>
<comment type="caution">
    <text evidence="7">The sequence shown here is derived from an EMBL/GenBank/DDBJ whole genome shotgun (WGS) entry which is preliminary data.</text>
</comment>